<gene>
    <name evidence="2" type="ORF">C9J01_09640</name>
</gene>
<dbReference type="InterPro" id="IPR029058">
    <property type="entry name" value="AB_hydrolase_fold"/>
</dbReference>
<dbReference type="SUPFAM" id="SSF53474">
    <property type="entry name" value="alpha/beta-Hydrolases"/>
    <property type="match status" value="1"/>
</dbReference>
<dbReference type="EMBL" id="PYMB01000002">
    <property type="protein sequence ID" value="PSW14724.1"/>
    <property type="molecule type" value="Genomic_DNA"/>
</dbReference>
<dbReference type="Pfam" id="PF12146">
    <property type="entry name" value="Hydrolase_4"/>
    <property type="match status" value="1"/>
</dbReference>
<dbReference type="AlphaFoldDB" id="A0A2T3NI92"/>
<feature type="domain" description="Serine aminopeptidase S33" evidence="1">
    <location>
        <begin position="40"/>
        <end position="293"/>
    </location>
</feature>
<evidence type="ECO:0000259" key="1">
    <source>
        <dbReference type="Pfam" id="PF12146"/>
    </source>
</evidence>
<dbReference type="OrthoDB" id="9788260at2"/>
<organism evidence="2 3">
    <name type="scientific">Photobacterium rosenbergii</name>
    <dbReference type="NCBI Taxonomy" id="294936"/>
    <lineage>
        <taxon>Bacteria</taxon>
        <taxon>Pseudomonadati</taxon>
        <taxon>Pseudomonadota</taxon>
        <taxon>Gammaproteobacteria</taxon>
        <taxon>Vibrionales</taxon>
        <taxon>Vibrionaceae</taxon>
        <taxon>Photobacterium</taxon>
    </lineage>
</organism>
<evidence type="ECO:0000313" key="3">
    <source>
        <dbReference type="Proteomes" id="UP000241346"/>
    </source>
</evidence>
<dbReference type="Proteomes" id="UP000241346">
    <property type="component" value="Unassembled WGS sequence"/>
</dbReference>
<dbReference type="InterPro" id="IPR051044">
    <property type="entry name" value="MAG_DAG_Lipase"/>
</dbReference>
<reference evidence="2 3" key="1">
    <citation type="submission" date="2018-03" db="EMBL/GenBank/DDBJ databases">
        <title>Whole genome sequencing of Histamine producing bacteria.</title>
        <authorList>
            <person name="Butler K."/>
        </authorList>
    </citation>
    <scope>NUCLEOTIDE SEQUENCE [LARGE SCALE GENOMIC DNA]</scope>
    <source>
        <strain evidence="2 3">DSM 19138</strain>
    </source>
</reference>
<name>A0A2T3NI92_9GAMM</name>
<dbReference type="InterPro" id="IPR022742">
    <property type="entry name" value="Hydrolase_4"/>
</dbReference>
<dbReference type="PANTHER" id="PTHR11614">
    <property type="entry name" value="PHOSPHOLIPASE-RELATED"/>
    <property type="match status" value="1"/>
</dbReference>
<evidence type="ECO:0000313" key="2">
    <source>
        <dbReference type="EMBL" id="PSW14724.1"/>
    </source>
</evidence>
<sequence>MSHDIHRMWQQRQEHTFNGVNGIPLFGISLCQSEAPLLPQNRYCVVIVNGRNESVWKYQEVMFEYFAHGFDIYTYDHRGQGASGRLADDPELGHVDTFADYVADLDTFIKTIVQPNRYSRCFLLAHSMGGAVSTLYMEQHPNIFNAAVLNAPMFGIHISSPLRFVAPAVAKLYDLYQSKPDYGLGQKAYHELPFEQNDQCQSQLRYVWAKHLYQTHPELRVGGPSARWIWQAMRAAKQCIQESKNLKTPLLLLQAGNDTIVDNRAHHLFNGNTEQCQLKVIESARHELLMEKDELRDQVMGETLSFFEQFFIKECA</sequence>
<proteinExistence type="predicted"/>
<accession>A0A2T3NI92</accession>
<protein>
    <submittedName>
        <fullName evidence="2">Lysophospholipase</fullName>
    </submittedName>
</protein>
<comment type="caution">
    <text evidence="2">The sequence shown here is derived from an EMBL/GenBank/DDBJ whole genome shotgun (WGS) entry which is preliminary data.</text>
</comment>
<dbReference type="Gene3D" id="3.40.50.1820">
    <property type="entry name" value="alpha/beta hydrolase"/>
    <property type="match status" value="1"/>
</dbReference>